<feature type="transmembrane region" description="Helical" evidence="7">
    <location>
        <begin position="38"/>
        <end position="57"/>
    </location>
</feature>
<dbReference type="PROSITE" id="PS50850">
    <property type="entry name" value="MFS"/>
    <property type="match status" value="1"/>
</dbReference>
<evidence type="ECO:0000256" key="3">
    <source>
        <dbReference type="ARBA" id="ARBA00022475"/>
    </source>
</evidence>
<evidence type="ECO:0000313" key="9">
    <source>
        <dbReference type="EMBL" id="MET2827924.1"/>
    </source>
</evidence>
<organism evidence="9 10">
    <name type="scientific">Mesorhizobium shangrilense</name>
    <dbReference type="NCBI Taxonomy" id="460060"/>
    <lineage>
        <taxon>Bacteria</taxon>
        <taxon>Pseudomonadati</taxon>
        <taxon>Pseudomonadota</taxon>
        <taxon>Alphaproteobacteria</taxon>
        <taxon>Hyphomicrobiales</taxon>
        <taxon>Phyllobacteriaceae</taxon>
        <taxon>Mesorhizobium</taxon>
    </lineage>
</organism>
<proteinExistence type="predicted"/>
<evidence type="ECO:0000256" key="4">
    <source>
        <dbReference type="ARBA" id="ARBA00022692"/>
    </source>
</evidence>
<gene>
    <name evidence="9" type="ORF">ABVQ20_13150</name>
</gene>
<feature type="domain" description="Major facilitator superfamily (MFS) profile" evidence="8">
    <location>
        <begin position="1"/>
        <end position="169"/>
    </location>
</feature>
<evidence type="ECO:0000256" key="1">
    <source>
        <dbReference type="ARBA" id="ARBA00004651"/>
    </source>
</evidence>
<evidence type="ECO:0000256" key="2">
    <source>
        <dbReference type="ARBA" id="ARBA00022448"/>
    </source>
</evidence>
<keyword evidence="2" id="KW-0813">Transport</keyword>
<evidence type="ECO:0000256" key="6">
    <source>
        <dbReference type="ARBA" id="ARBA00023136"/>
    </source>
</evidence>
<dbReference type="SUPFAM" id="SSF103473">
    <property type="entry name" value="MFS general substrate transporter"/>
    <property type="match status" value="1"/>
</dbReference>
<feature type="transmembrane region" description="Helical" evidence="7">
    <location>
        <begin position="99"/>
        <end position="123"/>
    </location>
</feature>
<evidence type="ECO:0000256" key="5">
    <source>
        <dbReference type="ARBA" id="ARBA00022989"/>
    </source>
</evidence>
<feature type="transmembrane region" description="Helical" evidence="7">
    <location>
        <begin position="143"/>
        <end position="164"/>
    </location>
</feature>
<comment type="caution">
    <text evidence="9">The sequence shown here is derived from an EMBL/GenBank/DDBJ whole genome shotgun (WGS) entry which is preliminary data.</text>
</comment>
<dbReference type="RefSeq" id="WP_354459930.1">
    <property type="nucleotide sequence ID" value="NZ_JBEWSZ010000001.1"/>
</dbReference>
<keyword evidence="5 7" id="KW-1133">Transmembrane helix</keyword>
<dbReference type="InterPro" id="IPR020846">
    <property type="entry name" value="MFS_dom"/>
</dbReference>
<dbReference type="EMBL" id="JBEWSZ010000001">
    <property type="protein sequence ID" value="MET2827924.1"/>
    <property type="molecule type" value="Genomic_DNA"/>
</dbReference>
<accession>A0ABV2DD74</accession>
<reference evidence="9 10" key="1">
    <citation type="submission" date="2024-06" db="EMBL/GenBank/DDBJ databases">
        <authorList>
            <person name="Kim D.-U."/>
        </authorList>
    </citation>
    <scope>NUCLEOTIDE SEQUENCE [LARGE SCALE GENOMIC DNA]</scope>
    <source>
        <strain evidence="9 10">KACC15460</strain>
    </source>
</reference>
<protein>
    <recommendedName>
        <fullName evidence="8">Major facilitator superfamily (MFS) profile domain-containing protein</fullName>
    </recommendedName>
</protein>
<keyword evidence="4 7" id="KW-0812">Transmembrane</keyword>
<sequence>MQHTVIFGGAIGRGRDNHAALRTQLGERLATRFSTRSTLVGGMIMGAAGTALMVLGAPADSSYLSLVPGLIISGVGQGIVWTAMWIAAASGVAHEEQGVASGMACTTLNIGNAIGMATLIAIANRHLGGLTGDALKTATADGIQLAFWLTAAGIVISLLAAMVLPGKPK</sequence>
<dbReference type="Proteomes" id="UP001548832">
    <property type="component" value="Unassembled WGS sequence"/>
</dbReference>
<evidence type="ECO:0000313" key="10">
    <source>
        <dbReference type="Proteomes" id="UP001548832"/>
    </source>
</evidence>
<dbReference type="PANTHER" id="PTHR42718">
    <property type="entry name" value="MAJOR FACILITATOR SUPERFAMILY MULTIDRUG TRANSPORTER MFSC"/>
    <property type="match status" value="1"/>
</dbReference>
<dbReference type="PANTHER" id="PTHR42718:SF46">
    <property type="entry name" value="BLR6921 PROTEIN"/>
    <property type="match status" value="1"/>
</dbReference>
<dbReference type="InterPro" id="IPR036259">
    <property type="entry name" value="MFS_trans_sf"/>
</dbReference>
<dbReference type="Gene3D" id="1.20.1250.20">
    <property type="entry name" value="MFS general substrate transporter like domains"/>
    <property type="match status" value="1"/>
</dbReference>
<evidence type="ECO:0000256" key="7">
    <source>
        <dbReference type="SAM" id="Phobius"/>
    </source>
</evidence>
<keyword evidence="10" id="KW-1185">Reference proteome</keyword>
<keyword evidence="6 7" id="KW-0472">Membrane</keyword>
<feature type="transmembrane region" description="Helical" evidence="7">
    <location>
        <begin position="63"/>
        <end position="87"/>
    </location>
</feature>
<evidence type="ECO:0000259" key="8">
    <source>
        <dbReference type="PROSITE" id="PS50850"/>
    </source>
</evidence>
<name>A0ABV2DD74_9HYPH</name>
<comment type="subcellular location">
    <subcellularLocation>
        <location evidence="1">Cell membrane</location>
        <topology evidence="1">Multi-pass membrane protein</topology>
    </subcellularLocation>
</comment>
<keyword evidence="3" id="KW-1003">Cell membrane</keyword>